<evidence type="ECO:0000313" key="13">
    <source>
        <dbReference type="EMBL" id="QEA07525.1"/>
    </source>
</evidence>
<proteinExistence type="predicted"/>
<dbReference type="GO" id="GO:0009253">
    <property type="term" value="P:peptidoglycan catabolic process"/>
    <property type="evidence" value="ECO:0007669"/>
    <property type="project" value="InterPro"/>
</dbReference>
<feature type="domain" description="N-acetylmuramoyl-L-alanine amidase" evidence="12">
    <location>
        <begin position="2"/>
        <end position="84"/>
    </location>
</feature>
<evidence type="ECO:0000256" key="2">
    <source>
        <dbReference type="ARBA" id="ARBA00001947"/>
    </source>
</evidence>
<keyword evidence="8" id="KW-0862">Zinc</keyword>
<dbReference type="EMBL" id="MN079271">
    <property type="protein sequence ID" value="QEA07525.1"/>
    <property type="molecule type" value="Genomic_DNA"/>
</dbReference>
<evidence type="ECO:0000256" key="4">
    <source>
        <dbReference type="ARBA" id="ARBA00011901"/>
    </source>
</evidence>
<dbReference type="CDD" id="cd06583">
    <property type="entry name" value="PGRP"/>
    <property type="match status" value="1"/>
</dbReference>
<dbReference type="InterPro" id="IPR002502">
    <property type="entry name" value="Amidase_domain"/>
</dbReference>
<evidence type="ECO:0000256" key="11">
    <source>
        <dbReference type="ARBA" id="ARBA00042615"/>
    </source>
</evidence>
<sequence>MQFVGLDARAWHAGRSALAGRVECNDFAIGIELEGTDEVPYTEAQYTRLLPLLETLMGHYPGIRRERIVGHCHVAPGRKTDPGPHFEWERLTRALGVPVPAADSPAS</sequence>
<evidence type="ECO:0000256" key="6">
    <source>
        <dbReference type="ARBA" id="ARBA00022723"/>
    </source>
</evidence>
<dbReference type="GO" id="GO:0008745">
    <property type="term" value="F:N-acetylmuramoyl-L-alanine amidase activity"/>
    <property type="evidence" value="ECO:0007669"/>
    <property type="project" value="UniProtKB-EC"/>
</dbReference>
<comment type="catalytic activity">
    <reaction evidence="1">
        <text>Hydrolyzes the link between N-acetylmuramoyl residues and L-amino acid residues in certain cell-wall glycopeptides.</text>
        <dbReference type="EC" id="3.5.1.28"/>
    </reaction>
</comment>
<dbReference type="Gene3D" id="3.40.80.10">
    <property type="entry name" value="Peptidoglycan recognition protein-like"/>
    <property type="match status" value="1"/>
</dbReference>
<dbReference type="AlphaFoldDB" id="A0A5B8RK52"/>
<dbReference type="NCBIfam" id="NF008758">
    <property type="entry name" value="PRK11789.1"/>
    <property type="match status" value="1"/>
</dbReference>
<dbReference type="InterPro" id="IPR051206">
    <property type="entry name" value="NAMLAA_amidase_2"/>
</dbReference>
<evidence type="ECO:0000256" key="5">
    <source>
        <dbReference type="ARBA" id="ARBA00022490"/>
    </source>
</evidence>
<evidence type="ECO:0000256" key="1">
    <source>
        <dbReference type="ARBA" id="ARBA00001561"/>
    </source>
</evidence>
<comment type="subcellular location">
    <subcellularLocation>
        <location evidence="3">Cytoplasm</location>
    </subcellularLocation>
</comment>
<reference evidence="13" key="1">
    <citation type="submission" date="2019-06" db="EMBL/GenBank/DDBJ databases">
        <authorList>
            <person name="Murdoch R.W."/>
            <person name="Fathepure B."/>
        </authorList>
    </citation>
    <scope>NUCLEOTIDE SEQUENCE</scope>
</reference>
<keyword evidence="5" id="KW-0963">Cytoplasm</keyword>
<evidence type="ECO:0000256" key="7">
    <source>
        <dbReference type="ARBA" id="ARBA00022801"/>
    </source>
</evidence>
<comment type="cofactor">
    <cofactor evidence="2">
        <name>Zn(2+)</name>
        <dbReference type="ChEBI" id="CHEBI:29105"/>
    </cofactor>
</comment>
<keyword evidence="6" id="KW-0479">Metal-binding</keyword>
<evidence type="ECO:0000256" key="10">
    <source>
        <dbReference type="ARBA" id="ARBA00039257"/>
    </source>
</evidence>
<dbReference type="PANTHER" id="PTHR30417:SF4">
    <property type="entry name" value="1,6-ANHYDRO-N-ACETYLMURAMYL-L-ALANINE AMIDASE AMPD"/>
    <property type="match status" value="1"/>
</dbReference>
<keyword evidence="9" id="KW-0961">Cell wall biogenesis/degradation</keyword>
<dbReference type="PANTHER" id="PTHR30417">
    <property type="entry name" value="N-ACETYLMURAMOYL-L-ALANINE AMIDASE AMID"/>
    <property type="match status" value="1"/>
</dbReference>
<organism evidence="13">
    <name type="scientific">uncultured organism</name>
    <dbReference type="NCBI Taxonomy" id="155900"/>
    <lineage>
        <taxon>unclassified sequences</taxon>
        <taxon>environmental samples</taxon>
    </lineage>
</organism>
<gene>
    <name evidence="13" type="primary">ampD_2</name>
    <name evidence="13" type="ORF">KBTEX_03883</name>
</gene>
<evidence type="ECO:0000256" key="9">
    <source>
        <dbReference type="ARBA" id="ARBA00023316"/>
    </source>
</evidence>
<accession>A0A5B8RK52</accession>
<dbReference type="GO" id="GO:0071555">
    <property type="term" value="P:cell wall organization"/>
    <property type="evidence" value="ECO:0007669"/>
    <property type="project" value="UniProtKB-KW"/>
</dbReference>
<dbReference type="GO" id="GO:0046872">
    <property type="term" value="F:metal ion binding"/>
    <property type="evidence" value="ECO:0007669"/>
    <property type="project" value="UniProtKB-KW"/>
</dbReference>
<dbReference type="SUPFAM" id="SSF55846">
    <property type="entry name" value="N-acetylmuramoyl-L-alanine amidase-like"/>
    <property type="match status" value="1"/>
</dbReference>
<evidence type="ECO:0000259" key="12">
    <source>
        <dbReference type="Pfam" id="PF01510"/>
    </source>
</evidence>
<protein>
    <recommendedName>
        <fullName evidence="10">1,6-anhydro-N-acetylmuramyl-L-alanine amidase AmpD</fullName>
        <ecNumber evidence="4">3.5.1.28</ecNumber>
    </recommendedName>
    <alternativeName>
        <fullName evidence="11">N-acetylmuramoyl-L-alanine amidase</fullName>
    </alternativeName>
</protein>
<dbReference type="InterPro" id="IPR036505">
    <property type="entry name" value="Amidase/PGRP_sf"/>
</dbReference>
<evidence type="ECO:0000256" key="3">
    <source>
        <dbReference type="ARBA" id="ARBA00004496"/>
    </source>
</evidence>
<dbReference type="Pfam" id="PF01510">
    <property type="entry name" value="Amidase_2"/>
    <property type="match status" value="1"/>
</dbReference>
<evidence type="ECO:0000256" key="8">
    <source>
        <dbReference type="ARBA" id="ARBA00022833"/>
    </source>
</evidence>
<dbReference type="EC" id="3.5.1.28" evidence="4"/>
<name>A0A5B8RK52_9ZZZZ</name>
<keyword evidence="7 13" id="KW-0378">Hydrolase</keyword>
<dbReference type="GO" id="GO:0009254">
    <property type="term" value="P:peptidoglycan turnover"/>
    <property type="evidence" value="ECO:0007669"/>
    <property type="project" value="TreeGrafter"/>
</dbReference>